<dbReference type="STRING" id="1841859.GCA_900157385_04164"/>
<keyword evidence="3" id="KW-1185">Reference proteome</keyword>
<evidence type="ECO:0000256" key="1">
    <source>
        <dbReference type="SAM" id="MobiDB-lite"/>
    </source>
</evidence>
<name>A0A2U3NGT5_9MYCO</name>
<dbReference type="AlphaFoldDB" id="A0A2U3NGT5"/>
<sequence length="176" mass="18662">VRRKGFAGFSVADMGNKTVSKQARRAAREAAAAAAEEVIRRTKANVEDLAAFFDARDRAEAVDVWLAERQQALTEQAAQRRAGQRLACGTALRSLRDRGETLREISRLAGISEKAVRELIREAESPEAVTAQVEIPASAGTAAPLAAPAESLVASEMDAHATQAGGLTPEPVSART</sequence>
<feature type="non-terminal residue" evidence="2">
    <location>
        <position position="1"/>
    </location>
</feature>
<proteinExistence type="predicted"/>
<evidence type="ECO:0000313" key="3">
    <source>
        <dbReference type="Proteomes" id="UP000241595"/>
    </source>
</evidence>
<reference evidence="2 3" key="1">
    <citation type="submission" date="2017-01" db="EMBL/GenBank/DDBJ databases">
        <authorList>
            <consortium name="Urmite Genomes"/>
        </authorList>
    </citation>
    <scope>NUCLEOTIDE SEQUENCE [LARGE SCALE GENOMIC DNA]</scope>
    <source>
        <strain evidence="2 3">AB308</strain>
    </source>
</reference>
<protein>
    <submittedName>
        <fullName evidence="2">Uncharacterized protein</fullName>
    </submittedName>
</protein>
<dbReference type="EMBL" id="FTRV01000015">
    <property type="protein sequence ID" value="SPM30654.1"/>
    <property type="molecule type" value="Genomic_DNA"/>
</dbReference>
<accession>A0A2U3NGT5</accession>
<evidence type="ECO:0000313" key="2">
    <source>
        <dbReference type="EMBL" id="SPM30654.1"/>
    </source>
</evidence>
<dbReference type="Proteomes" id="UP000241595">
    <property type="component" value="Unassembled WGS sequence"/>
</dbReference>
<organism evidence="2 3">
    <name type="scientific">Mycobacterium terramassiliense</name>
    <dbReference type="NCBI Taxonomy" id="1841859"/>
    <lineage>
        <taxon>Bacteria</taxon>
        <taxon>Bacillati</taxon>
        <taxon>Actinomycetota</taxon>
        <taxon>Actinomycetes</taxon>
        <taxon>Mycobacteriales</taxon>
        <taxon>Mycobacteriaceae</taxon>
        <taxon>Mycobacterium</taxon>
    </lineage>
</organism>
<gene>
    <name evidence="2" type="ORF">MTAB308_4163</name>
</gene>
<feature type="region of interest" description="Disordered" evidence="1">
    <location>
        <begin position="154"/>
        <end position="176"/>
    </location>
</feature>